<proteinExistence type="predicted"/>
<gene>
    <name evidence="2" type="ORF">KK1_028781</name>
</gene>
<dbReference type="Gramene" id="C.cajan_32161.t">
    <property type="protein sequence ID" value="C.cajan_32161.t.cds1"/>
    <property type="gene ID" value="C.cajan_32161"/>
</dbReference>
<evidence type="ECO:0000313" key="2">
    <source>
        <dbReference type="EMBL" id="KYP49500.1"/>
    </source>
</evidence>
<dbReference type="EMBL" id="KQ483475">
    <property type="protein sequence ID" value="KYP49500.1"/>
    <property type="molecule type" value="Genomic_DNA"/>
</dbReference>
<accession>A0A151S3V7</accession>
<name>A0A151S3V7_CAJCA</name>
<reference evidence="2" key="1">
    <citation type="journal article" date="2012" name="Nat. Biotechnol.">
        <title>Draft genome sequence of pigeonpea (Cajanus cajan), an orphan legume crop of resource-poor farmers.</title>
        <authorList>
            <person name="Varshney R.K."/>
            <person name="Chen W."/>
            <person name="Li Y."/>
            <person name="Bharti A.K."/>
            <person name="Saxena R.K."/>
            <person name="Schlueter J.A."/>
            <person name="Donoghue M.T."/>
            <person name="Azam S."/>
            <person name="Fan G."/>
            <person name="Whaley A.M."/>
            <person name="Farmer A.D."/>
            <person name="Sheridan J."/>
            <person name="Iwata A."/>
            <person name="Tuteja R."/>
            <person name="Penmetsa R.V."/>
            <person name="Wu W."/>
            <person name="Upadhyaya H.D."/>
            <person name="Yang S.P."/>
            <person name="Shah T."/>
            <person name="Saxena K.B."/>
            <person name="Michael T."/>
            <person name="McCombie W.R."/>
            <person name="Yang B."/>
            <person name="Zhang G."/>
            <person name="Yang H."/>
            <person name="Wang J."/>
            <person name="Spillane C."/>
            <person name="Cook D.R."/>
            <person name="May G.D."/>
            <person name="Xu X."/>
            <person name="Jackson S.A."/>
        </authorList>
    </citation>
    <scope>NUCLEOTIDE SEQUENCE [LARGE SCALE GENOMIC DNA]</scope>
</reference>
<dbReference type="AlphaFoldDB" id="A0A151S3V7"/>
<sequence>MLVNTSSQGDSTWIPNSGASFHVTCEPQVSHFDGPDQIFIGNGQGLHINGFGSSSFLFTIDSNICFKLNNLLRVPSNTKNLLSVNKFAKDN</sequence>
<keyword evidence="3" id="KW-1185">Reference proteome</keyword>
<evidence type="ECO:0000259" key="1">
    <source>
        <dbReference type="Pfam" id="PF22936"/>
    </source>
</evidence>
<protein>
    <recommendedName>
        <fullName evidence="1">Retrovirus-related Pol polyprotein from transposon TNT 1-94-like beta-barrel domain-containing protein</fullName>
    </recommendedName>
</protein>
<organism evidence="2 3">
    <name type="scientific">Cajanus cajan</name>
    <name type="common">Pigeon pea</name>
    <name type="synonym">Cajanus indicus</name>
    <dbReference type="NCBI Taxonomy" id="3821"/>
    <lineage>
        <taxon>Eukaryota</taxon>
        <taxon>Viridiplantae</taxon>
        <taxon>Streptophyta</taxon>
        <taxon>Embryophyta</taxon>
        <taxon>Tracheophyta</taxon>
        <taxon>Spermatophyta</taxon>
        <taxon>Magnoliopsida</taxon>
        <taxon>eudicotyledons</taxon>
        <taxon>Gunneridae</taxon>
        <taxon>Pentapetalae</taxon>
        <taxon>rosids</taxon>
        <taxon>fabids</taxon>
        <taxon>Fabales</taxon>
        <taxon>Fabaceae</taxon>
        <taxon>Papilionoideae</taxon>
        <taxon>50 kb inversion clade</taxon>
        <taxon>NPAAA clade</taxon>
        <taxon>indigoferoid/millettioid clade</taxon>
        <taxon>Phaseoleae</taxon>
        <taxon>Cajanus</taxon>
    </lineage>
</organism>
<evidence type="ECO:0000313" key="3">
    <source>
        <dbReference type="Proteomes" id="UP000075243"/>
    </source>
</evidence>
<dbReference type="Proteomes" id="UP000075243">
    <property type="component" value="Unassembled WGS sequence"/>
</dbReference>
<feature type="domain" description="Retrovirus-related Pol polyprotein from transposon TNT 1-94-like beta-barrel" evidence="1">
    <location>
        <begin position="13"/>
        <end position="89"/>
    </location>
</feature>
<dbReference type="InterPro" id="IPR054722">
    <property type="entry name" value="PolX-like_BBD"/>
</dbReference>
<dbReference type="Pfam" id="PF22936">
    <property type="entry name" value="Pol_BBD"/>
    <property type="match status" value="1"/>
</dbReference>